<gene>
    <name evidence="1" type="ORF">SCABRO_03395</name>
</gene>
<evidence type="ECO:0000313" key="1">
    <source>
        <dbReference type="EMBL" id="KHE90866.1"/>
    </source>
</evidence>
<protein>
    <submittedName>
        <fullName evidence="1">Uncharacterized protein</fullName>
    </submittedName>
</protein>
<organism evidence="1 2">
    <name type="scientific">Candidatus Scalindua brodae</name>
    <dbReference type="NCBI Taxonomy" id="237368"/>
    <lineage>
        <taxon>Bacteria</taxon>
        <taxon>Pseudomonadati</taxon>
        <taxon>Planctomycetota</taxon>
        <taxon>Candidatus Brocadiia</taxon>
        <taxon>Candidatus Brocadiales</taxon>
        <taxon>Candidatus Scalinduaceae</taxon>
        <taxon>Candidatus Scalindua</taxon>
    </lineage>
</organism>
<dbReference type="CDD" id="cd03801">
    <property type="entry name" value="GT4_PimA-like"/>
    <property type="match status" value="1"/>
</dbReference>
<dbReference type="EMBL" id="JRYO01000230">
    <property type="protein sequence ID" value="KHE90866.1"/>
    <property type="molecule type" value="Genomic_DNA"/>
</dbReference>
<accession>A0A0B0EFM3</accession>
<dbReference type="Gene3D" id="3.40.50.2000">
    <property type="entry name" value="Glycogen Phosphorylase B"/>
    <property type="match status" value="2"/>
</dbReference>
<dbReference type="AlphaFoldDB" id="A0A0B0EFM3"/>
<evidence type="ECO:0000313" key="2">
    <source>
        <dbReference type="Proteomes" id="UP000030652"/>
    </source>
</evidence>
<comment type="caution">
    <text evidence="1">The sequence shown here is derived from an EMBL/GenBank/DDBJ whole genome shotgun (WGS) entry which is preliminary data.</text>
</comment>
<dbReference type="Proteomes" id="UP000030652">
    <property type="component" value="Unassembled WGS sequence"/>
</dbReference>
<proteinExistence type="predicted"/>
<dbReference type="Pfam" id="PF13692">
    <property type="entry name" value="Glyco_trans_1_4"/>
    <property type="match status" value="1"/>
</dbReference>
<dbReference type="SUPFAM" id="SSF53756">
    <property type="entry name" value="UDP-Glycosyltransferase/glycogen phosphorylase"/>
    <property type="match status" value="1"/>
</dbReference>
<name>A0A0B0EFM3_9BACT</name>
<sequence>MKTSKKVAFIMTAFPSIAETCVTREMVQLRQIGMDLSIFSLRQPREREAHKDARSLLDITIYSKCLFGKSLIYANLHFFFLRTIRYIQCICFLFSKLKSPKDFLFNLLVFPKVVYFASIALKKDVQLLHGEKALHPATAAYIISKLTDIPFSFSGHAYDIYLRTTGLEEKIKSARFIITCTKDNERYLSGKYPDSVNSKIRVIYHGVDLNIFKTLSGGNVDHGNNGSIFNILAVGSLLKCKGFDYLIDACAILKDNGSKFRCKIAGNGPEMKKLRGMVKTLDLCEEVTFVGKILQDELLPLYNDANVCVLPAIIDIHFGIPNVLLEAMAMKCPVICTPLPSCKEFLYDGRNGYIVREKDPSALADAIGKLIVNKELEINFGKEGLKIIKDRFDGRKNAMDMFKVFDSILYTK</sequence>
<dbReference type="PANTHER" id="PTHR12526">
    <property type="entry name" value="GLYCOSYLTRANSFERASE"/>
    <property type="match status" value="1"/>
</dbReference>
<reference evidence="1 2" key="1">
    <citation type="submission" date="2014-10" db="EMBL/GenBank/DDBJ databases">
        <title>Draft genome of anammox bacterium scalindua brodae, obtained using differential coverage binning of sequence data from two enrichment reactors.</title>
        <authorList>
            <person name="Speth D.R."/>
            <person name="Russ L."/>
            <person name="Kartal B."/>
            <person name="Op den Camp H.J."/>
            <person name="Dutilh B.E."/>
            <person name="Jetten M.S."/>
        </authorList>
    </citation>
    <scope>NUCLEOTIDE SEQUENCE [LARGE SCALE GENOMIC DNA]</scope>
    <source>
        <strain evidence="1">RU1</strain>
    </source>
</reference>
<dbReference type="eggNOG" id="COG0438">
    <property type="taxonomic scope" value="Bacteria"/>
</dbReference>